<keyword evidence="2" id="KW-0723">Serine/threonine-protein kinase</keyword>
<dbReference type="EC" id="2.7.11.1" evidence="1"/>
<gene>
    <name evidence="12" type="ORF">HXX76_006629</name>
</gene>
<feature type="compositionally biased region" description="Low complexity" evidence="10">
    <location>
        <begin position="338"/>
        <end position="348"/>
    </location>
</feature>
<dbReference type="PROSITE" id="PS00108">
    <property type="entry name" value="PROTEIN_KINASE_ST"/>
    <property type="match status" value="1"/>
</dbReference>
<feature type="compositionally biased region" description="Low complexity" evidence="10">
    <location>
        <begin position="701"/>
        <end position="716"/>
    </location>
</feature>
<evidence type="ECO:0000256" key="5">
    <source>
        <dbReference type="ARBA" id="ARBA00022777"/>
    </source>
</evidence>
<dbReference type="PROSITE" id="PS50011">
    <property type="entry name" value="PROTEIN_KINASE_DOM"/>
    <property type="match status" value="1"/>
</dbReference>
<evidence type="ECO:0000256" key="3">
    <source>
        <dbReference type="ARBA" id="ARBA00022679"/>
    </source>
</evidence>
<evidence type="ECO:0000256" key="2">
    <source>
        <dbReference type="ARBA" id="ARBA00022527"/>
    </source>
</evidence>
<feature type="compositionally biased region" description="Acidic residues" evidence="10">
    <location>
        <begin position="489"/>
        <end position="506"/>
    </location>
</feature>
<comment type="catalytic activity">
    <reaction evidence="8">
        <text>L-seryl-[protein] + ATP = O-phospho-L-seryl-[protein] + ADP + H(+)</text>
        <dbReference type="Rhea" id="RHEA:17989"/>
        <dbReference type="Rhea" id="RHEA-COMP:9863"/>
        <dbReference type="Rhea" id="RHEA-COMP:11604"/>
        <dbReference type="ChEBI" id="CHEBI:15378"/>
        <dbReference type="ChEBI" id="CHEBI:29999"/>
        <dbReference type="ChEBI" id="CHEBI:30616"/>
        <dbReference type="ChEBI" id="CHEBI:83421"/>
        <dbReference type="ChEBI" id="CHEBI:456216"/>
        <dbReference type="EC" id="2.7.11.1"/>
    </reaction>
</comment>
<dbReference type="InterPro" id="IPR051131">
    <property type="entry name" value="NEK_Ser/Thr_kinase_NIMA"/>
</dbReference>
<dbReference type="InterPro" id="IPR011009">
    <property type="entry name" value="Kinase-like_dom_sf"/>
</dbReference>
<proteinExistence type="predicted"/>
<feature type="binding site" evidence="9">
    <location>
        <position position="35"/>
    </location>
    <ligand>
        <name>ATP</name>
        <dbReference type="ChEBI" id="CHEBI:30616"/>
    </ligand>
</feature>
<feature type="compositionally biased region" description="Low complexity" evidence="10">
    <location>
        <begin position="419"/>
        <end position="432"/>
    </location>
</feature>
<dbReference type="GO" id="GO:0005524">
    <property type="term" value="F:ATP binding"/>
    <property type="evidence" value="ECO:0007669"/>
    <property type="project" value="UniProtKB-UniRule"/>
</dbReference>
<comment type="caution">
    <text evidence="12">The sequence shown here is derived from an EMBL/GenBank/DDBJ whole genome shotgun (WGS) entry which is preliminary data.</text>
</comment>
<dbReference type="SUPFAM" id="SSF56112">
    <property type="entry name" value="Protein kinase-like (PK-like)"/>
    <property type="match status" value="1"/>
</dbReference>
<keyword evidence="6 9" id="KW-0067">ATP-binding</keyword>
<dbReference type="PANTHER" id="PTHR44899:SF3">
    <property type="entry name" value="SERINE_THREONINE-PROTEIN KINASE NEK1"/>
    <property type="match status" value="1"/>
</dbReference>
<evidence type="ECO:0000256" key="4">
    <source>
        <dbReference type="ARBA" id="ARBA00022741"/>
    </source>
</evidence>
<feature type="domain" description="Protein kinase" evidence="11">
    <location>
        <begin position="6"/>
        <end position="266"/>
    </location>
</feature>
<dbReference type="InterPro" id="IPR008271">
    <property type="entry name" value="Ser/Thr_kinase_AS"/>
</dbReference>
<feature type="compositionally biased region" description="Gly residues" evidence="10">
    <location>
        <begin position="594"/>
        <end position="614"/>
    </location>
</feature>
<organism evidence="12 13">
    <name type="scientific">Chlamydomonas incerta</name>
    <dbReference type="NCBI Taxonomy" id="51695"/>
    <lineage>
        <taxon>Eukaryota</taxon>
        <taxon>Viridiplantae</taxon>
        <taxon>Chlorophyta</taxon>
        <taxon>core chlorophytes</taxon>
        <taxon>Chlorophyceae</taxon>
        <taxon>CS clade</taxon>
        <taxon>Chlamydomonadales</taxon>
        <taxon>Chlamydomonadaceae</taxon>
        <taxon>Chlamydomonas</taxon>
    </lineage>
</organism>
<dbReference type="PANTHER" id="PTHR44899">
    <property type="entry name" value="CAMK FAMILY PROTEIN KINASE"/>
    <property type="match status" value="1"/>
</dbReference>
<dbReference type="InterPro" id="IPR017441">
    <property type="entry name" value="Protein_kinase_ATP_BS"/>
</dbReference>
<feature type="region of interest" description="Disordered" evidence="10">
    <location>
        <begin position="417"/>
        <end position="841"/>
    </location>
</feature>
<evidence type="ECO:0000256" key="8">
    <source>
        <dbReference type="ARBA" id="ARBA00048679"/>
    </source>
</evidence>
<feature type="compositionally biased region" description="Gly residues" evidence="10">
    <location>
        <begin position="527"/>
        <end position="546"/>
    </location>
</feature>
<feature type="compositionally biased region" description="Low complexity" evidence="10">
    <location>
        <begin position="382"/>
        <end position="398"/>
    </location>
</feature>
<dbReference type="GO" id="GO:0004674">
    <property type="term" value="F:protein serine/threonine kinase activity"/>
    <property type="evidence" value="ECO:0007669"/>
    <property type="project" value="UniProtKB-KW"/>
</dbReference>
<keyword evidence="3" id="KW-0808">Transferase</keyword>
<evidence type="ECO:0000256" key="6">
    <source>
        <dbReference type="ARBA" id="ARBA00022840"/>
    </source>
</evidence>
<dbReference type="Gene3D" id="1.10.510.10">
    <property type="entry name" value="Transferase(Phosphotransferase) domain 1"/>
    <property type="match status" value="1"/>
</dbReference>
<feature type="compositionally biased region" description="Pro residues" evidence="10">
    <location>
        <begin position="796"/>
        <end position="806"/>
    </location>
</feature>
<evidence type="ECO:0000256" key="9">
    <source>
        <dbReference type="PROSITE-ProRule" id="PRU10141"/>
    </source>
</evidence>
<name>A0A835W3V9_CHLIN</name>
<feature type="region of interest" description="Disordered" evidence="10">
    <location>
        <begin position="338"/>
        <end position="398"/>
    </location>
</feature>
<feature type="compositionally biased region" description="Low complexity" evidence="10">
    <location>
        <begin position="580"/>
        <end position="593"/>
    </location>
</feature>
<feature type="compositionally biased region" description="Low complexity" evidence="10">
    <location>
        <begin position="730"/>
        <end position="740"/>
    </location>
</feature>
<dbReference type="Pfam" id="PF00069">
    <property type="entry name" value="Pkinase"/>
    <property type="match status" value="1"/>
</dbReference>
<dbReference type="InterPro" id="IPR000719">
    <property type="entry name" value="Prot_kinase_dom"/>
</dbReference>
<dbReference type="SMART" id="SM00220">
    <property type="entry name" value="S_TKc"/>
    <property type="match status" value="1"/>
</dbReference>
<evidence type="ECO:0000313" key="12">
    <source>
        <dbReference type="EMBL" id="KAG2436318.1"/>
    </source>
</evidence>
<dbReference type="OrthoDB" id="248923at2759"/>
<protein>
    <recommendedName>
        <fullName evidence="1">non-specific serine/threonine protein kinase</fullName>
        <ecNumber evidence="1">2.7.11.1</ecNumber>
    </recommendedName>
</protein>
<accession>A0A835W3V9</accession>
<sequence length="841" mass="84666">MSSDDYKQLRQIGRGAFGTAHIVEHKVTGERSVLKRVRLARQSAKERQCSVRELLLLSNLRHRNVLDFKGCWVEGGCNLCLLVELCESGDLFTQIKLRAQSGVHFSEEHLQEMAVQLLTAVAYLHRSSIAHRDLKSSNVLITGEGCLKIADFGLSTVLHDDGAGHLLTKTMVGTPSYMSPCVLQEKPYGMPNDIWGLGCVLYEVSALKPAFQAFNMAGLIKRVTTGAAPTMPSCYSENWRSLIRSMLTKEPELRPSAAELLELDWLQPAVQRVAERFGPELPEGAPDLISELEDLPTEIMALFDQFAHQEREEKRRAEEARAKRKAAVAKWDPMARAAAAAAAATTTPKLPPLKPHQPRKPPPKPVRGPGAAGPVPPLPNRAAAGSPVNGANPGAGASAAAGAAAGRVMRRKTYHGDGEAAAVAAAAAGPGARMTSGGMRTAAEPLSENGGSLRLQGGRPSSAPPDSPIRRAAGGVAPGAGRDSCEGQPEPDGDGDSDLSDTDSFDLTELTGGAGGGLKLVAAGTSIDGGGGGGTGGEGGAGGGLGRSDCSVSSQQHPHDLSGSDFELLERAGPSHTSQSPGPGAAAQLLGAGSSPGGAGAGGGSRAGSRGPGGAAADDADDPLGQWATPSGHDRGRPGDDWQAAKEQEVKEQEATFRHLLALSRASTDGTPAGHSAATAMQASSSKRVSSPGIGGGGFAGFIASAAAAAAAAAAAGSGGGAGVRSSHPVAAAAGSGVRRSSSEGTGPPRPQSSGAPKPPMAPSAGGAGSRSGTAGTPAVTAGSAPRVSGNGSKPSPAPPAVPRPPSGTRLRTSSPGAARTTAGAGGATAAAARTASGAAR</sequence>
<dbReference type="PROSITE" id="PS00107">
    <property type="entry name" value="PROTEIN_KINASE_ATP"/>
    <property type="match status" value="1"/>
</dbReference>
<feature type="compositionally biased region" description="Polar residues" evidence="10">
    <location>
        <begin position="679"/>
        <end position="689"/>
    </location>
</feature>
<keyword evidence="5" id="KW-0418">Kinase</keyword>
<evidence type="ECO:0000256" key="10">
    <source>
        <dbReference type="SAM" id="MobiDB-lite"/>
    </source>
</evidence>
<reference evidence="12" key="1">
    <citation type="journal article" date="2020" name="bioRxiv">
        <title>Comparative genomics of Chlamydomonas.</title>
        <authorList>
            <person name="Craig R.J."/>
            <person name="Hasan A.R."/>
            <person name="Ness R.W."/>
            <person name="Keightley P.D."/>
        </authorList>
    </citation>
    <scope>NUCLEOTIDE SEQUENCE</scope>
    <source>
        <strain evidence="12">SAG 7.73</strain>
    </source>
</reference>
<evidence type="ECO:0000256" key="7">
    <source>
        <dbReference type="ARBA" id="ARBA00047899"/>
    </source>
</evidence>
<evidence type="ECO:0000256" key="1">
    <source>
        <dbReference type="ARBA" id="ARBA00012513"/>
    </source>
</evidence>
<evidence type="ECO:0000313" key="13">
    <source>
        <dbReference type="Proteomes" id="UP000650467"/>
    </source>
</evidence>
<keyword evidence="13" id="KW-1185">Reference proteome</keyword>
<dbReference type="Proteomes" id="UP000650467">
    <property type="component" value="Unassembled WGS sequence"/>
</dbReference>
<feature type="compositionally biased region" description="Low complexity" evidence="10">
    <location>
        <begin position="470"/>
        <end position="482"/>
    </location>
</feature>
<feature type="compositionally biased region" description="Basic and acidic residues" evidence="10">
    <location>
        <begin position="632"/>
        <end position="657"/>
    </location>
</feature>
<evidence type="ECO:0000259" key="11">
    <source>
        <dbReference type="PROSITE" id="PS50011"/>
    </source>
</evidence>
<dbReference type="AlphaFoldDB" id="A0A835W3V9"/>
<feature type="compositionally biased region" description="Low complexity" evidence="10">
    <location>
        <begin position="812"/>
        <end position="841"/>
    </location>
</feature>
<keyword evidence="4 9" id="KW-0547">Nucleotide-binding</keyword>
<comment type="catalytic activity">
    <reaction evidence="7">
        <text>L-threonyl-[protein] + ATP = O-phospho-L-threonyl-[protein] + ADP + H(+)</text>
        <dbReference type="Rhea" id="RHEA:46608"/>
        <dbReference type="Rhea" id="RHEA-COMP:11060"/>
        <dbReference type="Rhea" id="RHEA-COMP:11605"/>
        <dbReference type="ChEBI" id="CHEBI:15378"/>
        <dbReference type="ChEBI" id="CHEBI:30013"/>
        <dbReference type="ChEBI" id="CHEBI:30616"/>
        <dbReference type="ChEBI" id="CHEBI:61977"/>
        <dbReference type="ChEBI" id="CHEBI:456216"/>
        <dbReference type="EC" id="2.7.11.1"/>
    </reaction>
</comment>
<dbReference type="EMBL" id="JAEHOC010000013">
    <property type="protein sequence ID" value="KAG2436318.1"/>
    <property type="molecule type" value="Genomic_DNA"/>
</dbReference>